<dbReference type="Proteomes" id="UP001345013">
    <property type="component" value="Unassembled WGS sequence"/>
</dbReference>
<accession>A0ABR0K2G8</accession>
<dbReference type="CDD" id="cd05120">
    <property type="entry name" value="APH_ChoK_like"/>
    <property type="match status" value="1"/>
</dbReference>
<evidence type="ECO:0000313" key="2">
    <source>
        <dbReference type="EMBL" id="KAK5082559.1"/>
    </source>
</evidence>
<evidence type="ECO:0000259" key="1">
    <source>
        <dbReference type="Pfam" id="PF01636"/>
    </source>
</evidence>
<dbReference type="SUPFAM" id="SSF56112">
    <property type="entry name" value="Protein kinase-like (PK-like)"/>
    <property type="match status" value="1"/>
</dbReference>
<feature type="domain" description="Aminoglycoside phosphotransferase" evidence="1">
    <location>
        <begin position="61"/>
        <end position="234"/>
    </location>
</feature>
<reference evidence="2 3" key="1">
    <citation type="submission" date="2023-08" db="EMBL/GenBank/DDBJ databases">
        <title>Black Yeasts Isolated from many extreme environments.</title>
        <authorList>
            <person name="Coleine C."/>
            <person name="Stajich J.E."/>
            <person name="Selbmann L."/>
        </authorList>
    </citation>
    <scope>NUCLEOTIDE SEQUENCE [LARGE SCALE GENOMIC DNA]</scope>
    <source>
        <strain evidence="2 3">CCFEE 5885</strain>
    </source>
</reference>
<dbReference type="Pfam" id="PF01636">
    <property type="entry name" value="APH"/>
    <property type="match status" value="1"/>
</dbReference>
<gene>
    <name evidence="2" type="ORF">LTR24_007934</name>
</gene>
<name>A0ABR0K2G8_9EURO</name>
<sequence length="264" mass="29963">MLQSKESAQGLRNTLPRRTAILATEKSIGRLCQRSSRVTFLPGNLCVKSGRSVRLTEALTMEYIRKHTTIPVPKVFCAFEHNGTVYIAMERLSGTPLGRGWTRRSEATKADILRQLQGYVNQLRDLPRPSGQNLVAAIDGGPFLDERLPGPSGLVGPFASGQGPNSRHSEDIQHFLVLHDETSEDVCFTHNDLSSLNILVEDQQVTGIIDWENAAWLPSYWEYTSAWHVNPQNMFWQDEVNKLLGVFERELEMEKLRRRHFGDY</sequence>
<comment type="caution">
    <text evidence="2">The sequence shown here is derived from an EMBL/GenBank/DDBJ whole genome shotgun (WGS) entry which is preliminary data.</text>
</comment>
<dbReference type="InterPro" id="IPR011009">
    <property type="entry name" value="Kinase-like_dom_sf"/>
</dbReference>
<dbReference type="InterPro" id="IPR051678">
    <property type="entry name" value="AGP_Transferase"/>
</dbReference>
<dbReference type="InterPro" id="IPR002575">
    <property type="entry name" value="Aminoglycoside_PTrfase"/>
</dbReference>
<dbReference type="PANTHER" id="PTHR21310">
    <property type="entry name" value="AMINOGLYCOSIDE PHOSPHOTRANSFERASE-RELATED-RELATED"/>
    <property type="match status" value="1"/>
</dbReference>
<protein>
    <recommendedName>
        <fullName evidence="1">Aminoglycoside phosphotransferase domain-containing protein</fullName>
    </recommendedName>
</protein>
<dbReference type="Gene3D" id="3.90.1200.10">
    <property type="match status" value="1"/>
</dbReference>
<evidence type="ECO:0000313" key="3">
    <source>
        <dbReference type="Proteomes" id="UP001345013"/>
    </source>
</evidence>
<keyword evidence="3" id="KW-1185">Reference proteome</keyword>
<dbReference type="EMBL" id="JAVRRG010000127">
    <property type="protein sequence ID" value="KAK5082559.1"/>
    <property type="molecule type" value="Genomic_DNA"/>
</dbReference>
<organism evidence="2 3">
    <name type="scientific">Lithohypha guttulata</name>
    <dbReference type="NCBI Taxonomy" id="1690604"/>
    <lineage>
        <taxon>Eukaryota</taxon>
        <taxon>Fungi</taxon>
        <taxon>Dikarya</taxon>
        <taxon>Ascomycota</taxon>
        <taxon>Pezizomycotina</taxon>
        <taxon>Eurotiomycetes</taxon>
        <taxon>Chaetothyriomycetidae</taxon>
        <taxon>Chaetothyriales</taxon>
        <taxon>Trichomeriaceae</taxon>
        <taxon>Lithohypha</taxon>
    </lineage>
</organism>
<dbReference type="PANTHER" id="PTHR21310:SF55">
    <property type="entry name" value="AMINOGLYCOSIDE PHOSPHOTRANSFERASE DOMAIN-CONTAINING PROTEIN"/>
    <property type="match status" value="1"/>
</dbReference>
<proteinExistence type="predicted"/>